<evidence type="ECO:0000313" key="9">
    <source>
        <dbReference type="Proteomes" id="UP000437131"/>
    </source>
</evidence>
<reference evidence="8 9" key="1">
    <citation type="submission" date="2019-11" db="EMBL/GenBank/DDBJ databases">
        <title>Isolation of a new High Light Tolerant Cyanobacteria.</title>
        <authorList>
            <person name="Dobson Z."/>
            <person name="Vaughn N."/>
            <person name="Vaughn M."/>
            <person name="Fromme P."/>
            <person name="Mazor Y."/>
        </authorList>
    </citation>
    <scope>NUCLEOTIDE SEQUENCE [LARGE SCALE GENOMIC DNA]</scope>
    <source>
        <strain evidence="8 9">0216</strain>
    </source>
</reference>
<evidence type="ECO:0000256" key="4">
    <source>
        <dbReference type="ARBA" id="ARBA00022909"/>
    </source>
</evidence>
<dbReference type="PANTHER" id="PTHR42844:SF1">
    <property type="entry name" value="DIHYDRONEOPTERIN ALDOLASE 1-RELATED"/>
    <property type="match status" value="1"/>
</dbReference>
<protein>
    <recommendedName>
        <fullName evidence="6">7,8-dihydroneopterin aldolase</fullName>
        <ecNumber evidence="6">4.1.2.25</ecNumber>
    </recommendedName>
</protein>
<dbReference type="UniPathway" id="UPA00077">
    <property type="reaction ID" value="UER00154"/>
</dbReference>
<evidence type="ECO:0000259" key="7">
    <source>
        <dbReference type="SMART" id="SM00905"/>
    </source>
</evidence>
<comment type="catalytic activity">
    <reaction evidence="1 6">
        <text>7,8-dihydroneopterin = 6-hydroxymethyl-7,8-dihydropterin + glycolaldehyde</text>
        <dbReference type="Rhea" id="RHEA:10540"/>
        <dbReference type="ChEBI" id="CHEBI:17001"/>
        <dbReference type="ChEBI" id="CHEBI:17071"/>
        <dbReference type="ChEBI" id="CHEBI:44841"/>
        <dbReference type="EC" id="4.1.2.25"/>
    </reaction>
</comment>
<dbReference type="InterPro" id="IPR006157">
    <property type="entry name" value="FolB_dom"/>
</dbReference>
<dbReference type="SUPFAM" id="SSF55620">
    <property type="entry name" value="Tetrahydrobiopterin biosynthesis enzymes-like"/>
    <property type="match status" value="1"/>
</dbReference>
<proteinExistence type="inferred from homology"/>
<feature type="domain" description="Dihydroneopterin aldolase/epimerase" evidence="7">
    <location>
        <begin position="4"/>
        <end position="116"/>
    </location>
</feature>
<dbReference type="RefSeq" id="WP_155083749.1">
    <property type="nucleotide sequence ID" value="NZ_WMIA01000008.1"/>
</dbReference>
<name>A0A844GV63_9CHRO</name>
<keyword evidence="5 6" id="KW-0456">Lyase</keyword>
<dbReference type="GO" id="GO:0046656">
    <property type="term" value="P:folic acid biosynthetic process"/>
    <property type="evidence" value="ECO:0007669"/>
    <property type="project" value="UniProtKB-UniRule"/>
</dbReference>
<comment type="caution">
    <text evidence="8">The sequence shown here is derived from an EMBL/GenBank/DDBJ whole genome shotgun (WGS) entry which is preliminary data.</text>
</comment>
<comment type="pathway">
    <text evidence="2 6">Cofactor biosynthesis; tetrahydrofolate biosynthesis; 2-amino-4-hydroxy-6-hydroxymethyl-7,8-dihydropteridine diphosphate from 7,8-dihydroneopterin triphosphate: step 3/4.</text>
</comment>
<dbReference type="CDD" id="cd00534">
    <property type="entry name" value="DHNA_DHNTPE"/>
    <property type="match status" value="1"/>
</dbReference>
<dbReference type="NCBIfam" id="TIGR00525">
    <property type="entry name" value="folB"/>
    <property type="match status" value="1"/>
</dbReference>
<sequence length="118" mass="13435">MDAIEVKGIRSYGYTGLFLEERSLGQWFEVDLTLWVDLQPSAKSDDIKDTLDYRQAITIVKHIIKTAKFALVEKLAEVIAQDLLEMEKVNQVRVKLSKPNPPIPDFEGSITIDITRSK</sequence>
<comment type="function">
    <text evidence="6">Catalyzes the conversion of 7,8-dihydroneopterin to 6-hydroxymethyl-7,8-dihydropterin.</text>
</comment>
<dbReference type="PANTHER" id="PTHR42844">
    <property type="entry name" value="DIHYDRONEOPTERIN ALDOLASE 1-RELATED"/>
    <property type="match status" value="1"/>
</dbReference>
<dbReference type="EC" id="4.1.2.25" evidence="6"/>
<dbReference type="FunFam" id="3.30.1130.10:FF:000003">
    <property type="entry name" value="7,8-dihydroneopterin aldolase"/>
    <property type="match status" value="1"/>
</dbReference>
<dbReference type="NCBIfam" id="TIGR00526">
    <property type="entry name" value="folB_dom"/>
    <property type="match status" value="1"/>
</dbReference>
<gene>
    <name evidence="8" type="primary">folB</name>
    <name evidence="8" type="ORF">GGC33_08420</name>
</gene>
<dbReference type="EMBL" id="WMIA01000008">
    <property type="protein sequence ID" value="MTF38952.1"/>
    <property type="molecule type" value="Genomic_DNA"/>
</dbReference>
<accession>A0A844GV63</accession>
<organism evidence="8 9">
    <name type="scientific">Cyanobacterium aponinum 0216</name>
    <dbReference type="NCBI Taxonomy" id="2676140"/>
    <lineage>
        <taxon>Bacteria</taxon>
        <taxon>Bacillati</taxon>
        <taxon>Cyanobacteriota</taxon>
        <taxon>Cyanophyceae</taxon>
        <taxon>Oscillatoriophycideae</taxon>
        <taxon>Chroococcales</taxon>
        <taxon>Geminocystaceae</taxon>
        <taxon>Cyanobacterium</taxon>
    </lineage>
</organism>
<dbReference type="GO" id="GO:0046654">
    <property type="term" value="P:tetrahydrofolate biosynthetic process"/>
    <property type="evidence" value="ECO:0007669"/>
    <property type="project" value="UniProtKB-UniRule"/>
</dbReference>
<keyword evidence="4 6" id="KW-0289">Folate biosynthesis</keyword>
<dbReference type="Proteomes" id="UP000437131">
    <property type="component" value="Unassembled WGS sequence"/>
</dbReference>
<evidence type="ECO:0000256" key="3">
    <source>
        <dbReference type="ARBA" id="ARBA00005708"/>
    </source>
</evidence>
<dbReference type="AlphaFoldDB" id="A0A844GV63"/>
<comment type="similarity">
    <text evidence="3 6">Belongs to the DHNA family.</text>
</comment>
<dbReference type="InterPro" id="IPR006156">
    <property type="entry name" value="Dihydroneopterin_aldolase"/>
</dbReference>
<dbReference type="SMART" id="SM00905">
    <property type="entry name" value="FolB"/>
    <property type="match status" value="1"/>
</dbReference>
<dbReference type="Gene3D" id="3.30.1130.10">
    <property type="match status" value="1"/>
</dbReference>
<dbReference type="GO" id="GO:0004150">
    <property type="term" value="F:dihydroneopterin aldolase activity"/>
    <property type="evidence" value="ECO:0007669"/>
    <property type="project" value="UniProtKB-UniRule"/>
</dbReference>
<evidence type="ECO:0000256" key="5">
    <source>
        <dbReference type="ARBA" id="ARBA00023239"/>
    </source>
</evidence>
<evidence type="ECO:0000256" key="1">
    <source>
        <dbReference type="ARBA" id="ARBA00001353"/>
    </source>
</evidence>
<dbReference type="InterPro" id="IPR043133">
    <property type="entry name" value="GTP-CH-I_C/QueF"/>
</dbReference>
<evidence type="ECO:0000256" key="6">
    <source>
        <dbReference type="RuleBase" id="RU362079"/>
    </source>
</evidence>
<evidence type="ECO:0000313" key="8">
    <source>
        <dbReference type="EMBL" id="MTF38952.1"/>
    </source>
</evidence>
<dbReference type="GO" id="GO:0005737">
    <property type="term" value="C:cytoplasm"/>
    <property type="evidence" value="ECO:0007669"/>
    <property type="project" value="TreeGrafter"/>
</dbReference>
<evidence type="ECO:0000256" key="2">
    <source>
        <dbReference type="ARBA" id="ARBA00005013"/>
    </source>
</evidence>
<dbReference type="Pfam" id="PF02152">
    <property type="entry name" value="FolB"/>
    <property type="match status" value="1"/>
</dbReference>